<feature type="chain" id="PRO_5017418702" evidence="2">
    <location>
        <begin position="24"/>
        <end position="110"/>
    </location>
</feature>
<dbReference type="Proteomes" id="UP000265703">
    <property type="component" value="Unassembled WGS sequence"/>
</dbReference>
<dbReference type="AlphaFoldDB" id="A0A397TS52"/>
<keyword evidence="4" id="KW-1185">Reference proteome</keyword>
<dbReference type="OrthoDB" id="2414008at2759"/>
<feature type="transmembrane region" description="Helical" evidence="1">
    <location>
        <begin position="88"/>
        <end position="107"/>
    </location>
</feature>
<organism evidence="3 4">
    <name type="scientific">Glomus cerebriforme</name>
    <dbReference type="NCBI Taxonomy" id="658196"/>
    <lineage>
        <taxon>Eukaryota</taxon>
        <taxon>Fungi</taxon>
        <taxon>Fungi incertae sedis</taxon>
        <taxon>Mucoromycota</taxon>
        <taxon>Glomeromycotina</taxon>
        <taxon>Glomeromycetes</taxon>
        <taxon>Glomerales</taxon>
        <taxon>Glomeraceae</taxon>
        <taxon>Glomus</taxon>
    </lineage>
</organism>
<gene>
    <name evidence="3" type="ORF">C1645_747318</name>
</gene>
<protein>
    <submittedName>
        <fullName evidence="3">Uncharacterized protein</fullName>
    </submittedName>
</protein>
<keyword evidence="2" id="KW-0732">Signal</keyword>
<keyword evidence="1" id="KW-1133">Transmembrane helix</keyword>
<comment type="caution">
    <text evidence="3">The sequence shown here is derived from an EMBL/GenBank/DDBJ whole genome shotgun (WGS) entry which is preliminary data.</text>
</comment>
<evidence type="ECO:0000256" key="1">
    <source>
        <dbReference type="SAM" id="Phobius"/>
    </source>
</evidence>
<keyword evidence="1" id="KW-0472">Membrane</keyword>
<proteinExistence type="predicted"/>
<feature type="signal peptide" evidence="2">
    <location>
        <begin position="1"/>
        <end position="23"/>
    </location>
</feature>
<reference evidence="3 4" key="1">
    <citation type="submission" date="2018-06" db="EMBL/GenBank/DDBJ databases">
        <title>Comparative genomics reveals the genomic features of Rhizophagus irregularis, R. cerebriforme, R. diaphanum and Gigaspora rosea, and their symbiotic lifestyle signature.</title>
        <authorList>
            <person name="Morin E."/>
            <person name="San Clemente H."/>
            <person name="Chen E.C.H."/>
            <person name="De La Providencia I."/>
            <person name="Hainaut M."/>
            <person name="Kuo A."/>
            <person name="Kohler A."/>
            <person name="Murat C."/>
            <person name="Tang N."/>
            <person name="Roy S."/>
            <person name="Loubradou J."/>
            <person name="Henrissat B."/>
            <person name="Grigoriev I.V."/>
            <person name="Corradi N."/>
            <person name="Roux C."/>
            <person name="Martin F.M."/>
        </authorList>
    </citation>
    <scope>NUCLEOTIDE SEQUENCE [LARGE SCALE GENOMIC DNA]</scope>
    <source>
        <strain evidence="3 4">DAOM 227022</strain>
    </source>
</reference>
<keyword evidence="1" id="KW-0812">Transmembrane</keyword>
<sequence length="110" mass="11759">MKLILLFVLVILTFNNFAAIAESLKRDELRMSPVERSPLVKRATGGCDPGYYACTDSEGGCCPNGSSCLPNFHCSSSGSSSSSSGGSIGSPLTYAQVFSILLVYLYLVRY</sequence>
<name>A0A397TS52_9GLOM</name>
<evidence type="ECO:0000313" key="4">
    <source>
        <dbReference type="Proteomes" id="UP000265703"/>
    </source>
</evidence>
<dbReference type="EMBL" id="QKYT01000004">
    <property type="protein sequence ID" value="RIA99465.1"/>
    <property type="molecule type" value="Genomic_DNA"/>
</dbReference>
<evidence type="ECO:0000313" key="3">
    <source>
        <dbReference type="EMBL" id="RIA99465.1"/>
    </source>
</evidence>
<accession>A0A397TS52</accession>
<evidence type="ECO:0000256" key="2">
    <source>
        <dbReference type="SAM" id="SignalP"/>
    </source>
</evidence>